<name>Q63YT4_BURPS</name>
<dbReference type="AlphaFoldDB" id="Q63YT4"/>
<feature type="compositionally biased region" description="Acidic residues" evidence="1">
    <location>
        <begin position="12"/>
        <end position="24"/>
    </location>
</feature>
<accession>Q63YT4</accession>
<gene>
    <name evidence="2" type="ordered locus">BPSL0105</name>
</gene>
<sequence length="38" mass="4132">MLVGRIMPTPEAESESESESDADAEAQKRFAGLRYTGT</sequence>
<dbReference type="PATRIC" id="fig|272560.6.peg.116"/>
<keyword evidence="3" id="KW-1185">Reference proteome</keyword>
<dbReference type="Proteomes" id="UP000000605">
    <property type="component" value="Chromosome 1"/>
</dbReference>
<reference evidence="2 3" key="1">
    <citation type="journal article" date="2004" name="Proc. Natl. Acad. Sci. U.S.A.">
        <title>Genomic plasticity of the causative agent of melioidosis, Burkholderia pseudomallei.</title>
        <authorList>
            <person name="Holden M.T.G."/>
            <person name="Titball R.W."/>
            <person name="Peacock S.J."/>
            <person name="Cerdeno-Tarraga A.M."/>
            <person name="Atkins T."/>
            <person name="Crossman L.C."/>
            <person name="Pitt T."/>
            <person name="Churcher C."/>
            <person name="Mungall K."/>
            <person name="Bentley S.D."/>
            <person name="Sebaihia M."/>
            <person name="Thomson N.R."/>
            <person name="Bason N."/>
            <person name="Beacham I.R."/>
            <person name="Brooks K."/>
            <person name="Brown K.A."/>
            <person name="Brown N.F."/>
            <person name="Challis G.L."/>
            <person name="Cherevach I."/>
            <person name="Chillingworth T."/>
            <person name="Cronin A."/>
            <person name="Crosset B."/>
            <person name="Davis P."/>
            <person name="DeShazer D."/>
            <person name="Feltwell T."/>
            <person name="Fraser A."/>
            <person name="Hance Z."/>
            <person name="Hauser H."/>
            <person name="Holroyd S."/>
            <person name="Jagels K."/>
            <person name="Keith K.E."/>
            <person name="Maddison M."/>
            <person name="Moule S."/>
            <person name="Price C."/>
            <person name="Quail M.A."/>
            <person name="Rabbinowitsch E."/>
            <person name="Rutherford K."/>
            <person name="Sanders M."/>
            <person name="Simmonds M."/>
            <person name="Songsivilai S."/>
            <person name="Stevens K."/>
            <person name="Tumapa S."/>
            <person name="Vesaratchavest M."/>
            <person name="Whitehead S."/>
            <person name="Yeats C."/>
            <person name="Barrell B.G."/>
            <person name="Oyston P.C.F."/>
            <person name="Parkhill J."/>
        </authorList>
    </citation>
    <scope>NUCLEOTIDE SEQUENCE [LARGE SCALE GENOMIC DNA]</scope>
    <source>
        <strain evidence="2 3">K96243</strain>
    </source>
</reference>
<evidence type="ECO:0000313" key="3">
    <source>
        <dbReference type="Proteomes" id="UP000000605"/>
    </source>
</evidence>
<feature type="region of interest" description="Disordered" evidence="1">
    <location>
        <begin position="1"/>
        <end position="38"/>
    </location>
</feature>
<evidence type="ECO:0000313" key="2">
    <source>
        <dbReference type="EMBL" id="CAH34089.1"/>
    </source>
</evidence>
<dbReference type="EMBL" id="BX571965">
    <property type="protein sequence ID" value="CAH34089.1"/>
    <property type="molecule type" value="Genomic_DNA"/>
</dbReference>
<proteinExistence type="predicted"/>
<evidence type="ECO:0000256" key="1">
    <source>
        <dbReference type="SAM" id="MobiDB-lite"/>
    </source>
</evidence>
<protein>
    <submittedName>
        <fullName evidence="2">Uncharacterized protein</fullName>
    </submittedName>
</protein>
<dbReference type="KEGG" id="bps:BPSL0105"/>
<organism evidence="2 3">
    <name type="scientific">Burkholderia pseudomallei (strain K96243)</name>
    <dbReference type="NCBI Taxonomy" id="272560"/>
    <lineage>
        <taxon>Bacteria</taxon>
        <taxon>Pseudomonadati</taxon>
        <taxon>Pseudomonadota</taxon>
        <taxon>Betaproteobacteria</taxon>
        <taxon>Burkholderiales</taxon>
        <taxon>Burkholderiaceae</taxon>
        <taxon>Burkholderia</taxon>
        <taxon>pseudomallei group</taxon>
    </lineage>
</organism>